<keyword evidence="1" id="KW-0067">ATP-binding</keyword>
<dbReference type="KEGG" id="vg:29079445"/>
<proteinExistence type="predicted"/>
<dbReference type="Gene3D" id="3.40.50.300">
    <property type="entry name" value="P-loop containing nucleotide triphosphate hydrolases"/>
    <property type="match status" value="1"/>
</dbReference>
<dbReference type="InterPro" id="IPR027417">
    <property type="entry name" value="P-loop_NTPase"/>
</dbReference>
<name>A0A192Y883_9CAUD</name>
<dbReference type="EMBL" id="KX130668">
    <property type="protein sequence ID" value="ANM45857.1"/>
    <property type="molecule type" value="Genomic_DNA"/>
</dbReference>
<dbReference type="RefSeq" id="YP_009284639.1">
    <property type="nucleotide sequence ID" value="NC_031050.1"/>
</dbReference>
<gene>
    <name evidence="1" type="ORF">NBD2_15</name>
</gene>
<evidence type="ECO:0000313" key="2">
    <source>
        <dbReference type="Proteomes" id="UP000202254"/>
    </source>
</evidence>
<reference evidence="1 2" key="1">
    <citation type="submission" date="2016-04" db="EMBL/GenBank/DDBJ databases">
        <title>Complete Genome of E. coli phage vB_EcoS_NBD2.</title>
        <authorList>
            <person name="Truncaite L."/>
            <person name="Kaliniene L."/>
            <person name="Zajanckauskaite A."/>
            <person name="Meskys R."/>
        </authorList>
    </citation>
    <scope>NUCLEOTIDE SEQUENCE [LARGE SCALE GENOMIC DNA]</scope>
</reference>
<accession>A0A192Y883</accession>
<dbReference type="Proteomes" id="UP000202254">
    <property type="component" value="Segment"/>
</dbReference>
<dbReference type="OrthoDB" id="9664at10239"/>
<protein>
    <submittedName>
        <fullName evidence="1">Putative ATP-binding protein</fullName>
    </submittedName>
</protein>
<sequence>MATIIILNAPPRAGKDTIASIINEQYGLQVVSFKTQMFNIARAILGGADFENPFMRVYNTDEKDTRKLDCLGGMTCREFMIWISETIVKPKFGKKHFGWLMADLLTEMEADQDLTICSDGGFPDEVEALIDCGHKVKLVRMHREGFDFGNDSRDYINLSPEYLAKPGVEVMDLKLQHGSPQDAADTIAAMFVRPHHVDWSDDIPW</sequence>
<keyword evidence="2" id="KW-1185">Reference proteome</keyword>
<evidence type="ECO:0000313" key="1">
    <source>
        <dbReference type="EMBL" id="ANM45857.1"/>
    </source>
</evidence>
<keyword evidence="1" id="KW-0547">Nucleotide-binding</keyword>
<dbReference type="GeneID" id="29079445"/>
<organism evidence="1 2">
    <name type="scientific">Escherichia phage vB_EcoS_NBD2</name>
    <dbReference type="NCBI Taxonomy" id="1852563"/>
    <lineage>
        <taxon>Viruses</taxon>
        <taxon>Duplodnaviria</taxon>
        <taxon>Heunggongvirae</taxon>
        <taxon>Uroviricota</taxon>
        <taxon>Caudoviricetes</taxon>
        <taxon>Drexlerviridae</taxon>
        <taxon>Vilniusvirus</taxon>
        <taxon>Vilniusvirus NBD2</taxon>
    </lineage>
</organism>
<dbReference type="GO" id="GO:0005524">
    <property type="term" value="F:ATP binding"/>
    <property type="evidence" value="ECO:0007669"/>
    <property type="project" value="UniProtKB-KW"/>
</dbReference>